<name>A0AA86RC16_9EUKA</name>
<proteinExistence type="predicted"/>
<evidence type="ECO:0000313" key="3">
    <source>
        <dbReference type="Proteomes" id="UP001642409"/>
    </source>
</evidence>
<dbReference type="EMBL" id="CATOUU010001068">
    <property type="protein sequence ID" value="CAI9970158.1"/>
    <property type="molecule type" value="Genomic_DNA"/>
</dbReference>
<dbReference type="AlphaFoldDB" id="A0AA86RC16"/>
<comment type="caution">
    <text evidence="1">The sequence shown here is derived from an EMBL/GenBank/DDBJ whole genome shotgun (WGS) entry which is preliminary data.</text>
</comment>
<gene>
    <name evidence="2" type="ORF">HINF_LOCUS21783</name>
    <name evidence="1" type="ORF">HINF_LOCUS57803</name>
</gene>
<dbReference type="Proteomes" id="UP001642409">
    <property type="component" value="Unassembled WGS sequence"/>
</dbReference>
<evidence type="ECO:0000313" key="2">
    <source>
        <dbReference type="EMBL" id="CAL6009814.1"/>
    </source>
</evidence>
<dbReference type="EMBL" id="CAXDID020000060">
    <property type="protein sequence ID" value="CAL6009814.1"/>
    <property type="molecule type" value="Genomic_DNA"/>
</dbReference>
<organism evidence="1">
    <name type="scientific">Hexamita inflata</name>
    <dbReference type="NCBI Taxonomy" id="28002"/>
    <lineage>
        <taxon>Eukaryota</taxon>
        <taxon>Metamonada</taxon>
        <taxon>Diplomonadida</taxon>
        <taxon>Hexamitidae</taxon>
        <taxon>Hexamitinae</taxon>
        <taxon>Hexamita</taxon>
    </lineage>
</organism>
<protein>
    <submittedName>
        <fullName evidence="2">Hypothetical_protein</fullName>
    </submittedName>
</protein>
<reference evidence="2 3" key="2">
    <citation type="submission" date="2024-07" db="EMBL/GenBank/DDBJ databases">
        <authorList>
            <person name="Akdeniz Z."/>
        </authorList>
    </citation>
    <scope>NUCLEOTIDE SEQUENCE [LARGE SCALE GENOMIC DNA]</scope>
</reference>
<sequence length="211" mass="23125">MCFDQILKSNSIFGYYGLIGYNSGNITLDKLSISQNITGVLSIHLGVIGALSANCQFSQISNIITSMNTKLNTQINEQYHVSLLISYQYAKLCQINNVTLQDSNIYLPHGTSGFITDAVNTNVLIQNSVVNRCTLISEYTSSIICWGLNSVISVENVSISFIKVTGKYANLIYSLDAGSSFTLQQSWSFGYNYVNQVLQGNCAIFTSVQGC</sequence>
<accession>A0AA86RC16</accession>
<evidence type="ECO:0000313" key="1">
    <source>
        <dbReference type="EMBL" id="CAI9970158.1"/>
    </source>
</evidence>
<keyword evidence="3" id="KW-1185">Reference proteome</keyword>
<reference evidence="1" key="1">
    <citation type="submission" date="2023-06" db="EMBL/GenBank/DDBJ databases">
        <authorList>
            <person name="Kurt Z."/>
        </authorList>
    </citation>
    <scope>NUCLEOTIDE SEQUENCE</scope>
</reference>